<dbReference type="PROSITE" id="PS01031">
    <property type="entry name" value="SHSP"/>
    <property type="match status" value="1"/>
</dbReference>
<dbReference type="InterPro" id="IPR008978">
    <property type="entry name" value="HSP20-like_chaperone"/>
</dbReference>
<dbReference type="CDD" id="cd06471">
    <property type="entry name" value="ACD_LpsHSP_like"/>
    <property type="match status" value="1"/>
</dbReference>
<evidence type="ECO:0000259" key="3">
    <source>
        <dbReference type="PROSITE" id="PS01031"/>
    </source>
</evidence>
<dbReference type="PANTHER" id="PTHR11527">
    <property type="entry name" value="HEAT-SHOCK PROTEIN 20 FAMILY MEMBER"/>
    <property type="match status" value="1"/>
</dbReference>
<evidence type="ECO:0000313" key="4">
    <source>
        <dbReference type="EMBL" id="UYO64095.1"/>
    </source>
</evidence>
<name>A0ABY6HIH9_9FIRM</name>
<gene>
    <name evidence="4" type="ORF">LNN31_06690</name>
</gene>
<accession>A0ABY6HIH9</accession>
<dbReference type="InterPro" id="IPR002068">
    <property type="entry name" value="A-crystallin/Hsp20_dom"/>
</dbReference>
<evidence type="ECO:0000313" key="5">
    <source>
        <dbReference type="Proteomes" id="UP001163550"/>
    </source>
</evidence>
<dbReference type="Pfam" id="PF00011">
    <property type="entry name" value="HSP20"/>
    <property type="match status" value="1"/>
</dbReference>
<proteinExistence type="inferred from homology"/>
<dbReference type="InterPro" id="IPR031107">
    <property type="entry name" value="Small_HSP"/>
</dbReference>
<protein>
    <submittedName>
        <fullName evidence="4">Hsp20/alpha crystallin family protein</fullName>
    </submittedName>
</protein>
<dbReference type="Proteomes" id="UP001163550">
    <property type="component" value="Chromosome"/>
</dbReference>
<evidence type="ECO:0000256" key="1">
    <source>
        <dbReference type="PROSITE-ProRule" id="PRU00285"/>
    </source>
</evidence>
<dbReference type="EMBL" id="CP087994">
    <property type="protein sequence ID" value="UYO64095.1"/>
    <property type="molecule type" value="Genomic_DNA"/>
</dbReference>
<sequence>MMTALIPFNRKRNDLMNTGFNDFQNMLDDFFAEGWPMRRSLAGDTFKIDLQDNEKEYIVEAELPGFQKNEISLSLEEGRLQIAVKKEETKEETDKNYVHRERKFTAMTRNVFLADAASDDIKAKLTDGVLTITVPKQAKPELTKQIEIE</sequence>
<organism evidence="4 5">
    <name type="scientific">Acetobacterium wieringae</name>
    <dbReference type="NCBI Taxonomy" id="52694"/>
    <lineage>
        <taxon>Bacteria</taxon>
        <taxon>Bacillati</taxon>
        <taxon>Bacillota</taxon>
        <taxon>Clostridia</taxon>
        <taxon>Eubacteriales</taxon>
        <taxon>Eubacteriaceae</taxon>
        <taxon>Acetobacterium</taxon>
    </lineage>
</organism>
<evidence type="ECO:0000256" key="2">
    <source>
        <dbReference type="RuleBase" id="RU003616"/>
    </source>
</evidence>
<dbReference type="SUPFAM" id="SSF49764">
    <property type="entry name" value="HSP20-like chaperones"/>
    <property type="match status" value="1"/>
</dbReference>
<reference evidence="4" key="1">
    <citation type="submission" date="2021-11" db="EMBL/GenBank/DDBJ databases">
        <title>Isoprene-degrading acetogen.</title>
        <authorList>
            <person name="Yang Y."/>
            <person name="Jin H."/>
            <person name="Yan J."/>
        </authorList>
    </citation>
    <scope>NUCLEOTIDE SEQUENCE</scope>
    <source>
        <strain evidence="4">Berkeley</strain>
    </source>
</reference>
<comment type="similarity">
    <text evidence="1 2">Belongs to the small heat shock protein (HSP20) family.</text>
</comment>
<keyword evidence="5" id="KW-1185">Reference proteome</keyword>
<dbReference type="Gene3D" id="2.60.40.790">
    <property type="match status" value="1"/>
</dbReference>
<dbReference type="RefSeq" id="WP_228880641.1">
    <property type="nucleotide sequence ID" value="NZ_CABIIK010000024.1"/>
</dbReference>
<feature type="domain" description="SHSP" evidence="3">
    <location>
        <begin position="39"/>
        <end position="149"/>
    </location>
</feature>